<evidence type="ECO:0000313" key="2">
    <source>
        <dbReference type="Proteomes" id="UP001652623"/>
    </source>
</evidence>
<dbReference type="GO" id="GO:0048364">
    <property type="term" value="P:root development"/>
    <property type="evidence" value="ECO:0007669"/>
    <property type="project" value="InterPro"/>
</dbReference>
<dbReference type="PANTHER" id="PTHR33070:SF116">
    <property type="entry name" value="DUF241 DOMAIN PROTEIN"/>
    <property type="match status" value="1"/>
</dbReference>
<reference evidence="3" key="1">
    <citation type="submission" date="2025-08" db="UniProtKB">
        <authorList>
            <consortium name="RefSeq"/>
        </authorList>
    </citation>
    <scope>IDENTIFICATION</scope>
    <source>
        <tissue evidence="3">Seedling</tissue>
    </source>
</reference>
<organism evidence="2 3">
    <name type="scientific">Ziziphus jujuba</name>
    <name type="common">Chinese jujube</name>
    <name type="synonym">Ziziphus sativa</name>
    <dbReference type="NCBI Taxonomy" id="326968"/>
    <lineage>
        <taxon>Eukaryota</taxon>
        <taxon>Viridiplantae</taxon>
        <taxon>Streptophyta</taxon>
        <taxon>Embryophyta</taxon>
        <taxon>Tracheophyta</taxon>
        <taxon>Spermatophyta</taxon>
        <taxon>Magnoliopsida</taxon>
        <taxon>eudicotyledons</taxon>
        <taxon>Gunneridae</taxon>
        <taxon>Pentapetalae</taxon>
        <taxon>rosids</taxon>
        <taxon>fabids</taxon>
        <taxon>Rosales</taxon>
        <taxon>Rhamnaceae</taxon>
        <taxon>Paliureae</taxon>
        <taxon>Ziziphus</taxon>
    </lineage>
</organism>
<evidence type="ECO:0000313" key="3">
    <source>
        <dbReference type="RefSeq" id="XP_015889568.2"/>
    </source>
</evidence>
<keyword evidence="2" id="KW-1185">Reference proteome</keyword>
<name>A0A6P4A7K4_ZIZJJ</name>
<dbReference type="InParanoid" id="A0A6P4A7K4"/>
<dbReference type="AlphaFoldDB" id="A0A6P4A7K4"/>
<dbReference type="Proteomes" id="UP001652623">
    <property type="component" value="Chromosome 7"/>
</dbReference>
<dbReference type="KEGG" id="zju:107424316"/>
<proteinExistence type="predicted"/>
<feature type="compositionally biased region" description="Low complexity" evidence="1">
    <location>
        <begin position="10"/>
        <end position="23"/>
    </location>
</feature>
<protein>
    <submittedName>
        <fullName evidence="3">Uncharacterized protein LOC107424316</fullName>
    </submittedName>
</protein>
<dbReference type="InterPro" id="IPR004320">
    <property type="entry name" value="BPS1_pln"/>
</dbReference>
<evidence type="ECO:0000256" key="1">
    <source>
        <dbReference type="SAM" id="MobiDB-lite"/>
    </source>
</evidence>
<dbReference type="GO" id="GO:0048367">
    <property type="term" value="P:shoot system development"/>
    <property type="evidence" value="ECO:0007669"/>
    <property type="project" value="InterPro"/>
</dbReference>
<dbReference type="PANTHER" id="PTHR33070">
    <property type="entry name" value="OS06G0725500 PROTEIN"/>
    <property type="match status" value="1"/>
</dbReference>
<dbReference type="Pfam" id="PF03087">
    <property type="entry name" value="BPS1"/>
    <property type="match status" value="1"/>
</dbReference>
<dbReference type="GeneID" id="107424316"/>
<gene>
    <name evidence="3" type="primary">LOC107424316</name>
</gene>
<accession>A0A6P4A7K4</accession>
<sequence>MKRPTMIAFSPKSSSKYNSRSISFPARSHPSTQRVEEELNKLKASQETSSSKAETICFGLSGLKELYSCIEELLNLPSTRQALAAQDQNEKLVNDLLDSSLRYLDVCSKIRDDVLAMKESVRELQSALRRRKVGDSNIESDVASYFSFRKKMKKEIGQSLTSLKQIESKYGTFPLDLDTHLSAVVRVLRESSFISGTIFRSFFLFLSTPLLKPKQSKWSLVSMMVHKGIVCEEQKSMNELESVDVALSNLSLQNSSEDGQDEKFESAQKKLEALDFGIEGLENGLESLFRLLIHNRVALLNILSH</sequence>
<dbReference type="RefSeq" id="XP_015889568.2">
    <property type="nucleotide sequence ID" value="XM_016034082.4"/>
</dbReference>
<feature type="region of interest" description="Disordered" evidence="1">
    <location>
        <begin position="1"/>
        <end position="46"/>
    </location>
</feature>